<dbReference type="InterPro" id="IPR008271">
    <property type="entry name" value="Ser/Thr_kinase_AS"/>
</dbReference>
<feature type="domain" description="Protein kinase" evidence="7">
    <location>
        <begin position="21"/>
        <end position="272"/>
    </location>
</feature>
<dbReference type="SMART" id="SM00220">
    <property type="entry name" value="S_TKc"/>
    <property type="match status" value="1"/>
</dbReference>
<reference evidence="8 9" key="1">
    <citation type="submission" date="2020-10" db="EMBL/GenBank/DDBJ databases">
        <title>The Coptis chinensis genome and diversification of protoberbering-type alkaloids.</title>
        <authorList>
            <person name="Wang B."/>
            <person name="Shu S."/>
            <person name="Song C."/>
            <person name="Liu Y."/>
        </authorList>
    </citation>
    <scope>NUCLEOTIDE SEQUENCE [LARGE SCALE GENOMIC DNA]</scope>
    <source>
        <strain evidence="8">HL-2020</strain>
        <tissue evidence="8">Leaf</tissue>
    </source>
</reference>
<evidence type="ECO:0000256" key="4">
    <source>
        <dbReference type="ARBA" id="ARBA00022840"/>
    </source>
</evidence>
<accession>A0A835LQS0</accession>
<dbReference type="PROSITE" id="PS50011">
    <property type="entry name" value="PROTEIN_KINASE_DOM"/>
    <property type="match status" value="1"/>
</dbReference>
<dbReference type="InterPro" id="IPR017441">
    <property type="entry name" value="Protein_kinase_ATP_BS"/>
</dbReference>
<evidence type="ECO:0000313" key="8">
    <source>
        <dbReference type="EMBL" id="KAF9596111.1"/>
    </source>
</evidence>
<dbReference type="SUPFAM" id="SSF56112">
    <property type="entry name" value="Protein kinase-like (PK-like)"/>
    <property type="match status" value="1"/>
</dbReference>
<dbReference type="Gene3D" id="1.10.510.10">
    <property type="entry name" value="Transferase(Phosphotransferase) domain 1"/>
    <property type="match status" value="1"/>
</dbReference>
<dbReference type="GO" id="GO:0004674">
    <property type="term" value="F:protein serine/threonine kinase activity"/>
    <property type="evidence" value="ECO:0007669"/>
    <property type="project" value="UniProtKB-KW"/>
</dbReference>
<dbReference type="Pfam" id="PF00069">
    <property type="entry name" value="Pkinase"/>
    <property type="match status" value="1"/>
</dbReference>
<comment type="similarity">
    <text evidence="6">Belongs to the protein kinase superfamily.</text>
</comment>
<dbReference type="GO" id="GO:0005524">
    <property type="term" value="F:ATP binding"/>
    <property type="evidence" value="ECO:0007669"/>
    <property type="project" value="UniProtKB-UniRule"/>
</dbReference>
<comment type="caution">
    <text evidence="8">The sequence shown here is derived from an EMBL/GenBank/DDBJ whole genome shotgun (WGS) entry which is preliminary data.</text>
</comment>
<keyword evidence="3" id="KW-0418">Kinase</keyword>
<sequence>MGWDDEDMSSNQRDEEYSLSYFLGDKIGEGSFGCVYRGFNKYNGEEVAIKELKLMEECASTWEEFLDTNEVKALQRLSHPNIITLEEIAKRDDKLYMVFELMDRSLHKLITDRATVLKESEIRLYCFQILKGLDYMHTCGYIHRDLKPDNILVSSCEQIIKIADLGTIHECLYHDSKPVDCPYTEHIGTRMYRAPEVLLQSNIIGNPDKYSWPVGLQLAEALDKKLPLYSRVPLGELMPSASEDAIDLMNKLLSWDPDTRPTAAEALRHPFFKFCNQTATPSLELSLAKNFVQLNLELAV</sequence>
<keyword evidence="2 5" id="KW-0547">Nucleotide-binding</keyword>
<evidence type="ECO:0000256" key="2">
    <source>
        <dbReference type="ARBA" id="ARBA00022741"/>
    </source>
</evidence>
<gene>
    <name evidence="8" type="ORF">IFM89_007164</name>
</gene>
<keyword evidence="4 5" id="KW-0067">ATP-binding</keyword>
<dbReference type="Proteomes" id="UP000631114">
    <property type="component" value="Unassembled WGS sequence"/>
</dbReference>
<feature type="binding site" evidence="5">
    <location>
        <position position="50"/>
    </location>
    <ligand>
        <name>ATP</name>
        <dbReference type="ChEBI" id="CHEBI:30616"/>
    </ligand>
</feature>
<evidence type="ECO:0000256" key="3">
    <source>
        <dbReference type="ARBA" id="ARBA00022777"/>
    </source>
</evidence>
<organism evidence="8 9">
    <name type="scientific">Coptis chinensis</name>
    <dbReference type="NCBI Taxonomy" id="261450"/>
    <lineage>
        <taxon>Eukaryota</taxon>
        <taxon>Viridiplantae</taxon>
        <taxon>Streptophyta</taxon>
        <taxon>Embryophyta</taxon>
        <taxon>Tracheophyta</taxon>
        <taxon>Spermatophyta</taxon>
        <taxon>Magnoliopsida</taxon>
        <taxon>Ranunculales</taxon>
        <taxon>Ranunculaceae</taxon>
        <taxon>Coptidoideae</taxon>
        <taxon>Coptis</taxon>
    </lineage>
</organism>
<dbReference type="AlphaFoldDB" id="A0A835LQS0"/>
<keyword evidence="1" id="KW-0808">Transferase</keyword>
<dbReference type="EMBL" id="JADFTS010000007">
    <property type="protein sequence ID" value="KAF9596111.1"/>
    <property type="molecule type" value="Genomic_DNA"/>
</dbReference>
<dbReference type="InterPro" id="IPR000719">
    <property type="entry name" value="Prot_kinase_dom"/>
</dbReference>
<proteinExistence type="inferred from homology"/>
<evidence type="ECO:0000256" key="6">
    <source>
        <dbReference type="RuleBase" id="RU000304"/>
    </source>
</evidence>
<dbReference type="InterPro" id="IPR011009">
    <property type="entry name" value="Kinase-like_dom_sf"/>
</dbReference>
<dbReference type="PANTHER" id="PTHR24055">
    <property type="entry name" value="MITOGEN-ACTIVATED PROTEIN KINASE"/>
    <property type="match status" value="1"/>
</dbReference>
<dbReference type="PROSITE" id="PS00107">
    <property type="entry name" value="PROTEIN_KINASE_ATP"/>
    <property type="match status" value="1"/>
</dbReference>
<evidence type="ECO:0000259" key="7">
    <source>
        <dbReference type="PROSITE" id="PS50011"/>
    </source>
</evidence>
<name>A0A835LQS0_9MAGN</name>
<keyword evidence="9" id="KW-1185">Reference proteome</keyword>
<protein>
    <recommendedName>
        <fullName evidence="7">Protein kinase domain-containing protein</fullName>
    </recommendedName>
</protein>
<evidence type="ECO:0000313" key="9">
    <source>
        <dbReference type="Proteomes" id="UP000631114"/>
    </source>
</evidence>
<dbReference type="InterPro" id="IPR050117">
    <property type="entry name" value="MAPK"/>
</dbReference>
<dbReference type="PROSITE" id="PS00108">
    <property type="entry name" value="PROTEIN_KINASE_ST"/>
    <property type="match status" value="1"/>
</dbReference>
<keyword evidence="6" id="KW-0723">Serine/threonine-protein kinase</keyword>
<evidence type="ECO:0000256" key="5">
    <source>
        <dbReference type="PROSITE-ProRule" id="PRU10141"/>
    </source>
</evidence>
<dbReference type="Gene3D" id="3.30.200.20">
    <property type="entry name" value="Phosphorylase Kinase, domain 1"/>
    <property type="match status" value="1"/>
</dbReference>
<evidence type="ECO:0000256" key="1">
    <source>
        <dbReference type="ARBA" id="ARBA00022679"/>
    </source>
</evidence>
<dbReference type="OrthoDB" id="2158884at2759"/>